<evidence type="ECO:0000313" key="2">
    <source>
        <dbReference type="Proteomes" id="UP001140949"/>
    </source>
</evidence>
<comment type="caution">
    <text evidence="1">The sequence shown here is derived from an EMBL/GenBank/DDBJ whole genome shotgun (WGS) entry which is preliminary data.</text>
</comment>
<accession>A0AAX6DZI3</accession>
<dbReference type="AlphaFoldDB" id="A0AAX6DZI3"/>
<reference evidence="1" key="2">
    <citation type="submission" date="2023-04" db="EMBL/GenBank/DDBJ databases">
        <authorList>
            <person name="Bruccoleri R.E."/>
            <person name="Oakeley E.J."/>
            <person name="Faust A.-M."/>
            <person name="Dessus-Babus S."/>
            <person name="Altorfer M."/>
            <person name="Burckhardt D."/>
            <person name="Oertli M."/>
            <person name="Naumann U."/>
            <person name="Petersen F."/>
            <person name="Wong J."/>
        </authorList>
    </citation>
    <scope>NUCLEOTIDE SEQUENCE</scope>
    <source>
        <strain evidence="1">GSM-AAB239-AS_SAM_17_03QT</strain>
        <tissue evidence="1">Leaf</tissue>
    </source>
</reference>
<proteinExistence type="predicted"/>
<dbReference type="Proteomes" id="UP001140949">
    <property type="component" value="Unassembled WGS sequence"/>
</dbReference>
<protein>
    <submittedName>
        <fullName evidence="1">Peroxisomal membrane protein 13</fullName>
    </submittedName>
</protein>
<name>A0AAX6DZI3_IRIPA</name>
<evidence type="ECO:0000313" key="1">
    <source>
        <dbReference type="EMBL" id="KAJ6797248.1"/>
    </source>
</evidence>
<reference evidence="1" key="1">
    <citation type="journal article" date="2023" name="GigaByte">
        <title>Genome assembly of the bearded iris, Iris pallida Lam.</title>
        <authorList>
            <person name="Bruccoleri R.E."/>
            <person name="Oakeley E.J."/>
            <person name="Faust A.M.E."/>
            <person name="Altorfer M."/>
            <person name="Dessus-Babus S."/>
            <person name="Burckhardt D."/>
            <person name="Oertli M."/>
            <person name="Naumann U."/>
            <person name="Petersen F."/>
            <person name="Wong J."/>
        </authorList>
    </citation>
    <scope>NUCLEOTIDE SEQUENCE</scope>
    <source>
        <strain evidence="1">GSM-AAB239-AS_SAM_17_03QT</strain>
    </source>
</reference>
<organism evidence="1 2">
    <name type="scientific">Iris pallida</name>
    <name type="common">Sweet iris</name>
    <dbReference type="NCBI Taxonomy" id="29817"/>
    <lineage>
        <taxon>Eukaryota</taxon>
        <taxon>Viridiplantae</taxon>
        <taxon>Streptophyta</taxon>
        <taxon>Embryophyta</taxon>
        <taxon>Tracheophyta</taxon>
        <taxon>Spermatophyta</taxon>
        <taxon>Magnoliopsida</taxon>
        <taxon>Liliopsida</taxon>
        <taxon>Asparagales</taxon>
        <taxon>Iridaceae</taxon>
        <taxon>Iridoideae</taxon>
        <taxon>Irideae</taxon>
        <taxon>Iris</taxon>
    </lineage>
</organism>
<sequence>MPSNFVACSLVNYISVARNLSEGLMGVTEPISRQESIGRLDGCYNTNKVIVHHQNLGSGLGPHLVLHLSSPHLLATLVKLLKPLELQNLEKSSQMIMHLQTDKTLLGGLSHQDHGSGTMETVMEVTVQI</sequence>
<gene>
    <name evidence="1" type="ORF">M6B38_110995</name>
</gene>
<dbReference type="EMBL" id="JANAVB010040824">
    <property type="protein sequence ID" value="KAJ6797248.1"/>
    <property type="molecule type" value="Genomic_DNA"/>
</dbReference>
<keyword evidence="2" id="KW-1185">Reference proteome</keyword>